<evidence type="ECO:0000313" key="4">
    <source>
        <dbReference type="Proteomes" id="UP000270046"/>
    </source>
</evidence>
<dbReference type="AlphaFoldDB" id="A0A494VXJ2"/>
<reference evidence="3 4" key="1">
    <citation type="submission" date="2018-10" db="EMBL/GenBank/DDBJ databases">
        <title>Genome sequencing of Mucilaginibacter sp. HYN0043.</title>
        <authorList>
            <person name="Kim M."/>
            <person name="Yi H."/>
        </authorList>
    </citation>
    <scope>NUCLEOTIDE SEQUENCE [LARGE SCALE GENOMIC DNA]</scope>
    <source>
        <strain evidence="3 4">HYN0043</strain>
    </source>
</reference>
<dbReference type="PROSITE" id="PS51186">
    <property type="entry name" value="GNAT"/>
    <property type="match status" value="1"/>
</dbReference>
<evidence type="ECO:0000256" key="1">
    <source>
        <dbReference type="ARBA" id="ARBA00022679"/>
    </source>
</evidence>
<dbReference type="EMBL" id="CP032869">
    <property type="protein sequence ID" value="AYL96193.1"/>
    <property type="molecule type" value="Genomic_DNA"/>
</dbReference>
<dbReference type="SUPFAM" id="SSF55729">
    <property type="entry name" value="Acyl-CoA N-acyltransferases (Nat)"/>
    <property type="match status" value="1"/>
</dbReference>
<dbReference type="InterPro" id="IPR000182">
    <property type="entry name" value="GNAT_dom"/>
</dbReference>
<dbReference type="PANTHER" id="PTHR13947">
    <property type="entry name" value="GNAT FAMILY N-ACETYLTRANSFERASE"/>
    <property type="match status" value="1"/>
</dbReference>
<name>A0A494VXJ2_9SPHI</name>
<sequence>MNTPVYTTAIVSDENDIPFDLLLLADESIEAINKYIYQCRVYIVTSPNNNKPIAVFALLHLNQEEIEIKNIAVATEYQGLGIGSKLIDEIKQLAIDQGYRQIWVGTADCALPEIVFYEKNGFTKAGVKTNFFIDNYPAPIFDNGVMLKDMIMLQMNI</sequence>
<protein>
    <submittedName>
        <fullName evidence="3">GNAT family N-acetyltransferase</fullName>
    </submittedName>
</protein>
<dbReference type="CDD" id="cd04301">
    <property type="entry name" value="NAT_SF"/>
    <property type="match status" value="1"/>
</dbReference>
<gene>
    <name evidence="3" type="ORF">HYN43_013220</name>
</gene>
<evidence type="ECO:0000313" key="3">
    <source>
        <dbReference type="EMBL" id="AYL96193.1"/>
    </source>
</evidence>
<dbReference type="Gene3D" id="3.40.630.30">
    <property type="match status" value="1"/>
</dbReference>
<keyword evidence="4" id="KW-1185">Reference proteome</keyword>
<dbReference type="KEGG" id="muh:HYN43_013220"/>
<dbReference type="InterPro" id="IPR050769">
    <property type="entry name" value="NAT_camello-type"/>
</dbReference>
<dbReference type="GO" id="GO:0008080">
    <property type="term" value="F:N-acetyltransferase activity"/>
    <property type="evidence" value="ECO:0007669"/>
    <property type="project" value="InterPro"/>
</dbReference>
<dbReference type="Pfam" id="PF00583">
    <property type="entry name" value="Acetyltransf_1"/>
    <property type="match status" value="1"/>
</dbReference>
<feature type="domain" description="N-acetyltransferase" evidence="2">
    <location>
        <begin position="1"/>
        <end position="151"/>
    </location>
</feature>
<proteinExistence type="predicted"/>
<dbReference type="OrthoDB" id="9813917at2"/>
<keyword evidence="1 3" id="KW-0808">Transferase</keyword>
<dbReference type="InterPro" id="IPR016181">
    <property type="entry name" value="Acyl_CoA_acyltransferase"/>
</dbReference>
<organism evidence="3 4">
    <name type="scientific">Mucilaginibacter celer</name>
    <dbReference type="NCBI Taxonomy" id="2305508"/>
    <lineage>
        <taxon>Bacteria</taxon>
        <taxon>Pseudomonadati</taxon>
        <taxon>Bacteroidota</taxon>
        <taxon>Sphingobacteriia</taxon>
        <taxon>Sphingobacteriales</taxon>
        <taxon>Sphingobacteriaceae</taxon>
        <taxon>Mucilaginibacter</taxon>
    </lineage>
</organism>
<accession>A0A494VXJ2</accession>
<dbReference type="Proteomes" id="UP000270046">
    <property type="component" value="Chromosome"/>
</dbReference>
<evidence type="ECO:0000259" key="2">
    <source>
        <dbReference type="PROSITE" id="PS51186"/>
    </source>
</evidence>
<dbReference type="RefSeq" id="WP_119409797.1">
    <property type="nucleotide sequence ID" value="NZ_CP032869.1"/>
</dbReference>
<dbReference type="PANTHER" id="PTHR13947:SF37">
    <property type="entry name" value="LD18367P"/>
    <property type="match status" value="1"/>
</dbReference>